<feature type="compositionally biased region" description="Gly residues" evidence="1">
    <location>
        <begin position="117"/>
        <end position="127"/>
    </location>
</feature>
<proteinExistence type="predicted"/>
<feature type="region of interest" description="Disordered" evidence="1">
    <location>
        <begin position="117"/>
        <end position="141"/>
    </location>
</feature>
<evidence type="ECO:0000256" key="1">
    <source>
        <dbReference type="SAM" id="MobiDB-lite"/>
    </source>
</evidence>
<protein>
    <submittedName>
        <fullName evidence="2">DNA pilot protein</fullName>
    </submittedName>
</protein>
<evidence type="ECO:0000313" key="2">
    <source>
        <dbReference type="EMBL" id="UPW41493.1"/>
    </source>
</evidence>
<sequence length="422" mass="45720">MATIAGQLGQGFLSSAASSFGSSSGSGLGDALFGGIKAKRQWKYQQKAMKLQQRYALEQMAKSAEYQLSHDKEMFDYENAYNDPSKVFERYLKAGVTPAAVLGSSGVGVNATVSTGSGGAPSGGSPSGGAPNAGGVTPMPSDPLMIAQMGVARSTEDRNDAAAQRDRAEADDIRTKMQTPEYYKSVADLNVSIQRAGVSNANAVADMNRALADIYQADASYADLSATYKFQDLVAQYAKHREEYENLRKYNVEYMDKVYAAQLALDYARAYEASASGDLAKADKEILGVKLQDLQNWFNLNWTTEIAVPQVTESGKPTGKTVKMTGEQIHKYLIGLDVSTGNQEMAGNWFRNRSEKNAFGYSLARTALQGAISVGTAYAGGKALAAPQTSVMEEMRENYDRNGEYIGGTRIRREDLRSRSRK</sequence>
<name>A0A976N2V7_9VIRU</name>
<accession>A0A976N2V7</accession>
<reference evidence="2" key="1">
    <citation type="submission" date="2022-02" db="EMBL/GenBank/DDBJ databases">
        <title>Towards deciphering the DNA virus diversity associated with rodent species in the families Cricetidae and Heteromyidae.</title>
        <authorList>
            <person name="Lund M."/>
            <person name="Larsen B.B."/>
            <person name="Gryseels S."/>
            <person name="Kraberger S."/>
            <person name="Rowsey D.M."/>
            <person name="Steger L."/>
            <person name="Yule K.M."/>
            <person name="Upham N.S."/>
            <person name="Worobey M."/>
            <person name="Van Doorslaer K."/>
            <person name="Varsani A."/>
        </authorList>
    </citation>
    <scope>NUCLEOTIDE SEQUENCE</scope>
    <source>
        <strain evidence="2">UA23Rod_963</strain>
    </source>
</reference>
<dbReference type="EMBL" id="OM869610">
    <property type="protein sequence ID" value="UPW41493.1"/>
    <property type="molecule type" value="Genomic_DNA"/>
</dbReference>
<organism evidence="2">
    <name type="scientific">Dipodfec virus UA23Rod_963</name>
    <dbReference type="NCBI Taxonomy" id="2929335"/>
    <lineage>
        <taxon>Viruses</taxon>
        <taxon>Monodnaviria</taxon>
        <taxon>Sangervirae</taxon>
        <taxon>Phixviricota</taxon>
        <taxon>Malgrandaviricetes</taxon>
        <taxon>Petitvirales</taxon>
        <taxon>Microviridae</taxon>
    </lineage>
</organism>